<evidence type="ECO:0000313" key="14">
    <source>
        <dbReference type="EMBL" id="SDE59133.1"/>
    </source>
</evidence>
<dbReference type="InterPro" id="IPR006638">
    <property type="entry name" value="Elp3/MiaA/NifB-like_rSAM"/>
</dbReference>
<dbReference type="PROSITE" id="PS01305">
    <property type="entry name" value="MOAA_NIFB_PQQE"/>
    <property type="match status" value="1"/>
</dbReference>
<dbReference type="NCBIfam" id="TIGR02666">
    <property type="entry name" value="moaA"/>
    <property type="match status" value="1"/>
</dbReference>
<keyword evidence="9" id="KW-0342">GTP-binding</keyword>
<evidence type="ECO:0000256" key="1">
    <source>
        <dbReference type="ARBA" id="ARBA00001966"/>
    </source>
</evidence>
<evidence type="ECO:0000256" key="7">
    <source>
        <dbReference type="ARBA" id="ARBA00023004"/>
    </source>
</evidence>
<keyword evidence="15" id="KW-1185">Reference proteome</keyword>
<organism evidence="14 15">
    <name type="scientific">Pricia antarctica</name>
    <dbReference type="NCBI Taxonomy" id="641691"/>
    <lineage>
        <taxon>Bacteria</taxon>
        <taxon>Pseudomonadati</taxon>
        <taxon>Bacteroidota</taxon>
        <taxon>Flavobacteriia</taxon>
        <taxon>Flavobacteriales</taxon>
        <taxon>Flavobacteriaceae</taxon>
        <taxon>Pricia</taxon>
    </lineage>
</organism>
<evidence type="ECO:0000256" key="6">
    <source>
        <dbReference type="ARBA" id="ARBA00022741"/>
    </source>
</evidence>
<evidence type="ECO:0000256" key="10">
    <source>
        <dbReference type="ARBA" id="ARBA00023150"/>
    </source>
</evidence>
<dbReference type="GO" id="GO:0061799">
    <property type="term" value="F:cyclic pyranopterin monophosphate synthase activity"/>
    <property type="evidence" value="ECO:0007669"/>
    <property type="project" value="TreeGrafter"/>
</dbReference>
<dbReference type="InterPro" id="IPR007197">
    <property type="entry name" value="rSAM"/>
</dbReference>
<gene>
    <name evidence="14" type="ORF">SAMN05421636_10642</name>
</gene>
<dbReference type="PANTHER" id="PTHR22960:SF0">
    <property type="entry name" value="MOLYBDENUM COFACTOR BIOSYNTHESIS PROTEIN 1"/>
    <property type="match status" value="1"/>
</dbReference>
<dbReference type="STRING" id="641691.SAMN05421636_10642"/>
<dbReference type="InterPro" id="IPR050105">
    <property type="entry name" value="MoCo_biosynth_MoaA/MoaC"/>
</dbReference>
<dbReference type="Pfam" id="PF06463">
    <property type="entry name" value="Mob_synth_C"/>
    <property type="match status" value="1"/>
</dbReference>
<dbReference type="SMART" id="SM00729">
    <property type="entry name" value="Elp3"/>
    <property type="match status" value="1"/>
</dbReference>
<dbReference type="AlphaFoldDB" id="A0A1G7E641"/>
<keyword evidence="8" id="KW-0411">Iron-sulfur</keyword>
<evidence type="ECO:0000256" key="11">
    <source>
        <dbReference type="ARBA" id="ARBA00023239"/>
    </source>
</evidence>
<dbReference type="PANTHER" id="PTHR22960">
    <property type="entry name" value="MOLYBDOPTERIN COFACTOR SYNTHESIS PROTEIN A"/>
    <property type="match status" value="1"/>
</dbReference>
<dbReference type="Proteomes" id="UP000199109">
    <property type="component" value="Unassembled WGS sequence"/>
</dbReference>
<dbReference type="GO" id="GO:0061798">
    <property type="term" value="F:GTP 3',8'-cyclase activity"/>
    <property type="evidence" value="ECO:0007669"/>
    <property type="project" value="UniProtKB-EC"/>
</dbReference>
<evidence type="ECO:0000256" key="9">
    <source>
        <dbReference type="ARBA" id="ARBA00023134"/>
    </source>
</evidence>
<sequence length="327" mass="37422">MLVDNHNRKIDYLRLAVTDRCNLRCNYCMPAEGINFAKNERLFTIDELSRLSGILVSQGIDKIRITGGEPFVRKDLMVLMRRLSKMEGLKDISITTNATTIGKYIDELKELNIRNINVSMDAINRETFEKITRRDHYDTVHNNIIRLITEGFNVRINFIALEGQNTEDILPMLELTQHYDVSVRFLEEMPFNGGSKNFDSIVWDYKRILEYIGEAHPEYYKLESPKTSTSINYKIPGFKGSFGVIPSFSRTFCGSCNRLRISATGDVITCLYAKPSMNIRDILRSENSEEKVKEQILMAIGSRSKTGFEAQEKYKGVFDNSMTSIGG</sequence>
<proteinExistence type="predicted"/>
<dbReference type="SFLD" id="SFLDS00029">
    <property type="entry name" value="Radical_SAM"/>
    <property type="match status" value="1"/>
</dbReference>
<dbReference type="InterPro" id="IPR058240">
    <property type="entry name" value="rSAM_sf"/>
</dbReference>
<keyword evidence="5" id="KW-0479">Metal-binding</keyword>
<reference evidence="14 15" key="1">
    <citation type="submission" date="2016-10" db="EMBL/GenBank/DDBJ databases">
        <authorList>
            <person name="de Groot N.N."/>
        </authorList>
    </citation>
    <scope>NUCLEOTIDE SEQUENCE [LARGE SCALE GENOMIC DNA]</scope>
    <source>
        <strain evidence="14 15">DSM 23421</strain>
    </source>
</reference>
<dbReference type="EMBL" id="FNAO01000006">
    <property type="protein sequence ID" value="SDE59133.1"/>
    <property type="molecule type" value="Genomic_DNA"/>
</dbReference>
<dbReference type="InterPro" id="IPR010505">
    <property type="entry name" value="MoaA_twitch"/>
</dbReference>
<name>A0A1G7E641_9FLAO</name>
<evidence type="ECO:0000313" key="15">
    <source>
        <dbReference type="Proteomes" id="UP000199109"/>
    </source>
</evidence>
<evidence type="ECO:0000256" key="8">
    <source>
        <dbReference type="ARBA" id="ARBA00023014"/>
    </source>
</evidence>
<dbReference type="SUPFAM" id="SSF102114">
    <property type="entry name" value="Radical SAM enzymes"/>
    <property type="match status" value="1"/>
</dbReference>
<feature type="domain" description="Radical SAM core" evidence="13">
    <location>
        <begin position="5"/>
        <end position="218"/>
    </location>
</feature>
<dbReference type="InterPro" id="IPR013483">
    <property type="entry name" value="MoaA"/>
</dbReference>
<keyword evidence="7" id="KW-0408">Iron</keyword>
<keyword evidence="4" id="KW-0949">S-adenosyl-L-methionine</keyword>
<keyword evidence="11" id="KW-0456">Lyase</keyword>
<keyword evidence="3" id="KW-0004">4Fe-4S</keyword>
<evidence type="ECO:0000256" key="12">
    <source>
        <dbReference type="ARBA" id="ARBA00048697"/>
    </source>
</evidence>
<dbReference type="CDD" id="cd01335">
    <property type="entry name" value="Radical_SAM"/>
    <property type="match status" value="1"/>
</dbReference>
<dbReference type="GO" id="GO:0005525">
    <property type="term" value="F:GTP binding"/>
    <property type="evidence" value="ECO:0007669"/>
    <property type="project" value="UniProtKB-KW"/>
</dbReference>
<dbReference type="Gene3D" id="3.20.20.70">
    <property type="entry name" value="Aldolase class I"/>
    <property type="match status" value="1"/>
</dbReference>
<dbReference type="GO" id="GO:0051539">
    <property type="term" value="F:4 iron, 4 sulfur cluster binding"/>
    <property type="evidence" value="ECO:0007669"/>
    <property type="project" value="UniProtKB-KW"/>
</dbReference>
<protein>
    <recommendedName>
        <fullName evidence="2">GTP 3',8-cyclase</fullName>
        <ecNumber evidence="2">4.1.99.22</ecNumber>
    </recommendedName>
</protein>
<evidence type="ECO:0000256" key="3">
    <source>
        <dbReference type="ARBA" id="ARBA00022485"/>
    </source>
</evidence>
<dbReference type="SFLD" id="SFLDG01383">
    <property type="entry name" value="cyclic_pyranopterin_phosphate"/>
    <property type="match status" value="1"/>
</dbReference>
<evidence type="ECO:0000259" key="13">
    <source>
        <dbReference type="PROSITE" id="PS51918"/>
    </source>
</evidence>
<accession>A0A1G7E641</accession>
<evidence type="ECO:0000256" key="4">
    <source>
        <dbReference type="ARBA" id="ARBA00022691"/>
    </source>
</evidence>
<dbReference type="UniPathway" id="UPA00344"/>
<comment type="catalytic activity">
    <reaction evidence="12">
        <text>GTP + AH2 + S-adenosyl-L-methionine = (8S)-3',8-cyclo-7,8-dihydroguanosine 5'-triphosphate + 5'-deoxyadenosine + L-methionine + A + H(+)</text>
        <dbReference type="Rhea" id="RHEA:49576"/>
        <dbReference type="ChEBI" id="CHEBI:13193"/>
        <dbReference type="ChEBI" id="CHEBI:15378"/>
        <dbReference type="ChEBI" id="CHEBI:17319"/>
        <dbReference type="ChEBI" id="CHEBI:17499"/>
        <dbReference type="ChEBI" id="CHEBI:37565"/>
        <dbReference type="ChEBI" id="CHEBI:57844"/>
        <dbReference type="ChEBI" id="CHEBI:59789"/>
        <dbReference type="ChEBI" id="CHEBI:131766"/>
        <dbReference type="EC" id="4.1.99.22"/>
    </reaction>
</comment>
<evidence type="ECO:0000256" key="2">
    <source>
        <dbReference type="ARBA" id="ARBA00012167"/>
    </source>
</evidence>
<dbReference type="GO" id="GO:0046872">
    <property type="term" value="F:metal ion binding"/>
    <property type="evidence" value="ECO:0007669"/>
    <property type="project" value="UniProtKB-KW"/>
</dbReference>
<comment type="cofactor">
    <cofactor evidence="1">
        <name>[4Fe-4S] cluster</name>
        <dbReference type="ChEBI" id="CHEBI:49883"/>
    </cofactor>
</comment>
<keyword evidence="6" id="KW-0547">Nucleotide-binding</keyword>
<dbReference type="SFLD" id="SFLDG01386">
    <property type="entry name" value="main_SPASM_domain-containing"/>
    <property type="match status" value="1"/>
</dbReference>
<dbReference type="CDD" id="cd21117">
    <property type="entry name" value="Twitch_MoaA"/>
    <property type="match status" value="1"/>
</dbReference>
<dbReference type="Pfam" id="PF04055">
    <property type="entry name" value="Radical_SAM"/>
    <property type="match status" value="1"/>
</dbReference>
<dbReference type="GO" id="GO:0006777">
    <property type="term" value="P:Mo-molybdopterin cofactor biosynthetic process"/>
    <property type="evidence" value="ECO:0007669"/>
    <property type="project" value="UniProtKB-KW"/>
</dbReference>
<dbReference type="PROSITE" id="PS51918">
    <property type="entry name" value="RADICAL_SAM"/>
    <property type="match status" value="1"/>
</dbReference>
<dbReference type="SFLD" id="SFLDG01067">
    <property type="entry name" value="SPASM/twitch_domain_containing"/>
    <property type="match status" value="1"/>
</dbReference>
<dbReference type="OrthoDB" id="9763993at2"/>
<dbReference type="RefSeq" id="WP_091869092.1">
    <property type="nucleotide sequence ID" value="NZ_FNAO01000006.1"/>
</dbReference>
<keyword evidence="10" id="KW-0501">Molybdenum cofactor biosynthesis</keyword>
<dbReference type="InterPro" id="IPR040064">
    <property type="entry name" value="MoaA-like"/>
</dbReference>
<dbReference type="InterPro" id="IPR013785">
    <property type="entry name" value="Aldolase_TIM"/>
</dbReference>
<dbReference type="InterPro" id="IPR000385">
    <property type="entry name" value="MoaA_NifB_PqqE_Fe-S-bd_CS"/>
</dbReference>
<evidence type="ECO:0000256" key="5">
    <source>
        <dbReference type="ARBA" id="ARBA00022723"/>
    </source>
</evidence>
<dbReference type="EC" id="4.1.99.22" evidence="2"/>